<dbReference type="EMBL" id="CAJVCH010568884">
    <property type="protein sequence ID" value="CAG7833183.1"/>
    <property type="molecule type" value="Genomic_DNA"/>
</dbReference>
<gene>
    <name evidence="2" type="ORF">AFUS01_LOCUS42826</name>
</gene>
<evidence type="ECO:0000256" key="1">
    <source>
        <dbReference type="SAM" id="MobiDB-lite"/>
    </source>
</evidence>
<dbReference type="Proteomes" id="UP000708208">
    <property type="component" value="Unassembled WGS sequence"/>
</dbReference>
<proteinExistence type="predicted"/>
<comment type="caution">
    <text evidence="2">The sequence shown here is derived from an EMBL/GenBank/DDBJ whole genome shotgun (WGS) entry which is preliminary data.</text>
</comment>
<reference evidence="2" key="1">
    <citation type="submission" date="2021-06" db="EMBL/GenBank/DDBJ databases">
        <authorList>
            <person name="Hodson N. C."/>
            <person name="Mongue J. A."/>
            <person name="Jaron S. K."/>
        </authorList>
    </citation>
    <scope>NUCLEOTIDE SEQUENCE</scope>
</reference>
<evidence type="ECO:0000313" key="2">
    <source>
        <dbReference type="EMBL" id="CAG7833183.1"/>
    </source>
</evidence>
<organism evidence="2 3">
    <name type="scientific">Allacma fusca</name>
    <dbReference type="NCBI Taxonomy" id="39272"/>
    <lineage>
        <taxon>Eukaryota</taxon>
        <taxon>Metazoa</taxon>
        <taxon>Ecdysozoa</taxon>
        <taxon>Arthropoda</taxon>
        <taxon>Hexapoda</taxon>
        <taxon>Collembola</taxon>
        <taxon>Symphypleona</taxon>
        <taxon>Sminthuridae</taxon>
        <taxon>Allacma</taxon>
    </lineage>
</organism>
<feature type="non-terminal residue" evidence="2">
    <location>
        <position position="1"/>
    </location>
</feature>
<protein>
    <submittedName>
        <fullName evidence="2">Uncharacterized protein</fullName>
    </submittedName>
</protein>
<feature type="region of interest" description="Disordered" evidence="1">
    <location>
        <begin position="114"/>
        <end position="138"/>
    </location>
</feature>
<dbReference type="AlphaFoldDB" id="A0A8J2LJN9"/>
<sequence length="138" mass="15599">AISVSVVEGTNETNGSEITLFVENGSIQGALAKDVAAMTKNMTVDPYLRQSNRNKRKKLFFDDDPDIILLKSHDSTMRINYGEQIIESCRSMKALLPKIRRHLIKISCKELVRKSHSNHPSTDQREQLAKSIVSQLYP</sequence>
<keyword evidence="3" id="KW-1185">Reference proteome</keyword>
<accession>A0A8J2LJN9</accession>
<name>A0A8J2LJN9_9HEXA</name>
<evidence type="ECO:0000313" key="3">
    <source>
        <dbReference type="Proteomes" id="UP000708208"/>
    </source>
</evidence>